<dbReference type="OrthoDB" id="3927921at2759"/>
<sequence>MEIIPATSRLQSLTLGYTHLNERGLYRLLLTCPNLRSLKYDYWVQSPGEDPEHHQPDPMSGPPNTTSQALVDVCTLEQALRLIKDTLQALHLHIVSPRGEWHQLLRRISFRDFARLTTLHAPLQLLLNKQEKVDGKTMKLHQSLPATLQELWPNDDGAVLWLNHYDFISPYNIDWTLNDMWFGQTNHPIHTDEDIVRVVEDYLSGFHIHTPALRSLKLLFYFFDSPAWGQRDISMIRNALLPFNGHERVTVSVFELLKRSYKCQGGSDSLATNGQYPPYFQERSIEAATETDKYIREH</sequence>
<dbReference type="Proteomes" id="UP000714618">
    <property type="component" value="Unassembled WGS sequence"/>
</dbReference>
<comment type="caution">
    <text evidence="1">The sequence shown here is derived from an EMBL/GenBank/DDBJ whole genome shotgun (WGS) entry which is preliminary data.</text>
</comment>
<evidence type="ECO:0000313" key="1">
    <source>
        <dbReference type="EMBL" id="CAD0099913.1"/>
    </source>
</evidence>
<gene>
    <name evidence="1" type="ORF">AWRI4233_LOCUS8738</name>
</gene>
<reference evidence="1" key="1">
    <citation type="submission" date="2020-06" db="EMBL/GenBank/DDBJ databases">
        <authorList>
            <person name="Onetto C."/>
        </authorList>
    </citation>
    <scope>NUCLEOTIDE SEQUENCE</scope>
</reference>
<name>A0A9N8PMK0_9PEZI</name>
<dbReference type="EMBL" id="CAIJEO010000011">
    <property type="protein sequence ID" value="CAD0099913.1"/>
    <property type="molecule type" value="Genomic_DNA"/>
</dbReference>
<evidence type="ECO:0000313" key="2">
    <source>
        <dbReference type="Proteomes" id="UP000714618"/>
    </source>
</evidence>
<protein>
    <submittedName>
        <fullName evidence="1">Uncharacterized protein</fullName>
    </submittedName>
</protein>
<accession>A0A9N8PMK0</accession>
<keyword evidence="2" id="KW-1185">Reference proteome</keyword>
<dbReference type="AlphaFoldDB" id="A0A9N8PMK0"/>
<organism evidence="1 2">
    <name type="scientific">Aureobasidium mustum</name>
    <dbReference type="NCBI Taxonomy" id="2773714"/>
    <lineage>
        <taxon>Eukaryota</taxon>
        <taxon>Fungi</taxon>
        <taxon>Dikarya</taxon>
        <taxon>Ascomycota</taxon>
        <taxon>Pezizomycotina</taxon>
        <taxon>Dothideomycetes</taxon>
        <taxon>Dothideomycetidae</taxon>
        <taxon>Dothideales</taxon>
        <taxon>Saccotheciaceae</taxon>
        <taxon>Aureobasidium</taxon>
    </lineage>
</organism>
<proteinExistence type="predicted"/>